<evidence type="ECO:0000313" key="4">
    <source>
        <dbReference type="Proteomes" id="UP000232722"/>
    </source>
</evidence>
<organism evidence="1 4">
    <name type="scientific">Rhizophagus irregularis</name>
    <dbReference type="NCBI Taxonomy" id="588596"/>
    <lineage>
        <taxon>Eukaryota</taxon>
        <taxon>Fungi</taxon>
        <taxon>Fungi incertae sedis</taxon>
        <taxon>Mucoromycota</taxon>
        <taxon>Glomeromycotina</taxon>
        <taxon>Glomeromycetes</taxon>
        <taxon>Glomerales</taxon>
        <taxon>Glomeraceae</taxon>
        <taxon>Rhizophagus</taxon>
    </lineage>
</organism>
<reference evidence="2 3" key="3">
    <citation type="submission" date="2017-10" db="EMBL/GenBank/DDBJ databases">
        <title>Extensive intraspecific genome diversity in a model arbuscular mycorrhizal fungus.</title>
        <authorList>
            <person name="Chen E.C.H."/>
            <person name="Morin E."/>
            <person name="Baudet D."/>
            <person name="Noel J."/>
            <person name="Ndikumana S."/>
            <person name="Charron P."/>
            <person name="St-Onge C."/>
            <person name="Giorgi J."/>
            <person name="Grigoriev I.V."/>
            <person name="Roux C."/>
            <person name="Martin F.M."/>
            <person name="Corradi N."/>
        </authorList>
    </citation>
    <scope>NUCLEOTIDE SEQUENCE [LARGE SCALE GENOMIC DNA]</scope>
    <source>
        <strain evidence="2 3">A1</strain>
    </source>
</reference>
<dbReference type="EMBL" id="LLXJ01000424">
    <property type="protein sequence ID" value="PKC09894.1"/>
    <property type="molecule type" value="Genomic_DNA"/>
</dbReference>
<gene>
    <name evidence="2" type="ORF">RhiirA1_532323</name>
    <name evidence="1" type="ORF">RhiirA5_498895</name>
</gene>
<comment type="caution">
    <text evidence="1">The sequence shown here is derived from an EMBL/GenBank/DDBJ whole genome shotgun (WGS) entry which is preliminary data.</text>
</comment>
<name>A0A2I1EF98_9GLOM</name>
<reference evidence="1 4" key="2">
    <citation type="submission" date="2017-09" db="EMBL/GenBank/DDBJ databases">
        <title>Extensive intraspecific genome diversity in a model arbuscular mycorrhizal fungus.</title>
        <authorList>
            <person name="Chen E.C."/>
            <person name="Morin E."/>
            <person name="Beaudet D."/>
            <person name="Noel J."/>
            <person name="Ndikumana S."/>
            <person name="Charron P."/>
            <person name="St-Onge C."/>
            <person name="Giorgi J."/>
            <person name="Grigoriev I.V."/>
            <person name="Roux C."/>
            <person name="Martin F.M."/>
            <person name="Corradi N."/>
        </authorList>
    </citation>
    <scope>NUCLEOTIDE SEQUENCE [LARGE SCALE GENOMIC DNA]</scope>
    <source>
        <strain evidence="1 4">A5</strain>
    </source>
</reference>
<dbReference type="AlphaFoldDB" id="A0A2I1EF98"/>
<evidence type="ECO:0000313" key="2">
    <source>
        <dbReference type="EMBL" id="PKC70960.1"/>
    </source>
</evidence>
<reference evidence="1 4" key="1">
    <citation type="submission" date="2016-04" db="EMBL/GenBank/DDBJ databases">
        <title>Genome analyses suggest a sexual origin of heterokaryosis in a supposedly ancient asexual fungus.</title>
        <authorList>
            <person name="Ropars J."/>
            <person name="Sedzielewska K."/>
            <person name="Noel J."/>
            <person name="Charron P."/>
            <person name="Farinelli L."/>
            <person name="Marton T."/>
            <person name="Kruger M."/>
            <person name="Pelin A."/>
            <person name="Brachmann A."/>
            <person name="Corradi N."/>
        </authorList>
    </citation>
    <scope>NUCLEOTIDE SEQUENCE [LARGE SCALE GENOMIC DNA]</scope>
    <source>
        <strain evidence="1 4">A5</strain>
    </source>
</reference>
<proteinExistence type="predicted"/>
<evidence type="ECO:0000313" key="1">
    <source>
        <dbReference type="EMBL" id="PKC09894.1"/>
    </source>
</evidence>
<accession>A0A2I1EF98</accession>
<dbReference type="VEuPathDB" id="FungiDB:RhiirA1_532323"/>
<dbReference type="EMBL" id="LLXH01000192">
    <property type="protein sequence ID" value="PKC70960.1"/>
    <property type="molecule type" value="Genomic_DNA"/>
</dbReference>
<sequence>MAPTATGATIILVHDVHTDEDWFYAAGGEHNVPNGVINNNIAMERRNALLLPI</sequence>
<evidence type="ECO:0000313" key="3">
    <source>
        <dbReference type="Proteomes" id="UP000232688"/>
    </source>
</evidence>
<dbReference type="Proteomes" id="UP000232722">
    <property type="component" value="Unassembled WGS sequence"/>
</dbReference>
<protein>
    <submittedName>
        <fullName evidence="1">Uncharacterized protein</fullName>
    </submittedName>
</protein>
<reference evidence="2 3" key="4">
    <citation type="submission" date="2017-10" db="EMBL/GenBank/DDBJ databases">
        <title>Genome analyses suggest a sexual origin of heterokaryosis in a supposedly ancient asexual fungus.</title>
        <authorList>
            <person name="Corradi N."/>
            <person name="Sedzielewska K."/>
            <person name="Noel J."/>
            <person name="Charron P."/>
            <person name="Farinelli L."/>
            <person name="Marton T."/>
            <person name="Kruger M."/>
            <person name="Pelin A."/>
            <person name="Brachmann A."/>
            <person name="Corradi N."/>
        </authorList>
    </citation>
    <scope>NUCLEOTIDE SEQUENCE [LARGE SCALE GENOMIC DNA]</scope>
    <source>
        <strain evidence="2 3">A1</strain>
    </source>
</reference>
<dbReference type="Proteomes" id="UP000232688">
    <property type="component" value="Unassembled WGS sequence"/>
</dbReference>